<feature type="compositionally biased region" description="Low complexity" evidence="4">
    <location>
        <begin position="35"/>
        <end position="51"/>
    </location>
</feature>
<protein>
    <submittedName>
        <fullName evidence="7">ABC transporter substrate-binding protein</fullName>
    </submittedName>
</protein>
<dbReference type="InterPro" id="IPR000914">
    <property type="entry name" value="SBP_5_dom"/>
</dbReference>
<dbReference type="Pfam" id="PF00496">
    <property type="entry name" value="SBP_bac_5"/>
    <property type="match status" value="1"/>
</dbReference>
<dbReference type="EMBL" id="CP104064">
    <property type="protein sequence ID" value="WAH38105.1"/>
    <property type="molecule type" value="Genomic_DNA"/>
</dbReference>
<gene>
    <name evidence="7" type="ORF">NZD86_06345</name>
</gene>
<evidence type="ECO:0000259" key="6">
    <source>
        <dbReference type="Pfam" id="PF00496"/>
    </source>
</evidence>
<feature type="region of interest" description="Disordered" evidence="4">
    <location>
        <begin position="34"/>
        <end position="54"/>
    </location>
</feature>
<reference evidence="7" key="1">
    <citation type="submission" date="2022-08" db="EMBL/GenBank/DDBJ databases">
        <title>Alicyclobacillus dauci DSM2870, complete genome.</title>
        <authorList>
            <person name="Wang Q."/>
            <person name="Cai R."/>
            <person name="Wang Z."/>
        </authorList>
    </citation>
    <scope>NUCLEOTIDE SEQUENCE</scope>
    <source>
        <strain evidence="7">DSM 28700</strain>
    </source>
</reference>
<dbReference type="Gene3D" id="3.90.76.10">
    <property type="entry name" value="Dipeptide-binding Protein, Domain 1"/>
    <property type="match status" value="1"/>
</dbReference>
<dbReference type="Gene3D" id="3.10.105.10">
    <property type="entry name" value="Dipeptide-binding Protein, Domain 3"/>
    <property type="match status" value="1"/>
</dbReference>
<evidence type="ECO:0000256" key="1">
    <source>
        <dbReference type="ARBA" id="ARBA00005695"/>
    </source>
</evidence>
<dbReference type="Proteomes" id="UP001164803">
    <property type="component" value="Chromosome"/>
</dbReference>
<dbReference type="PIRSF" id="PIRSF002741">
    <property type="entry name" value="MppA"/>
    <property type="match status" value="1"/>
</dbReference>
<evidence type="ECO:0000256" key="5">
    <source>
        <dbReference type="SAM" id="SignalP"/>
    </source>
</evidence>
<dbReference type="PROSITE" id="PS51257">
    <property type="entry name" value="PROKAR_LIPOPROTEIN"/>
    <property type="match status" value="1"/>
</dbReference>
<keyword evidence="3 5" id="KW-0732">Signal</keyword>
<dbReference type="PANTHER" id="PTHR30290">
    <property type="entry name" value="PERIPLASMIC BINDING COMPONENT OF ABC TRANSPORTER"/>
    <property type="match status" value="1"/>
</dbReference>
<keyword evidence="8" id="KW-1185">Reference proteome</keyword>
<dbReference type="Gene3D" id="3.40.190.10">
    <property type="entry name" value="Periplasmic binding protein-like II"/>
    <property type="match status" value="1"/>
</dbReference>
<evidence type="ECO:0000313" key="7">
    <source>
        <dbReference type="EMBL" id="WAH38105.1"/>
    </source>
</evidence>
<dbReference type="SUPFAM" id="SSF53850">
    <property type="entry name" value="Periplasmic binding protein-like II"/>
    <property type="match status" value="1"/>
</dbReference>
<keyword evidence="2" id="KW-0813">Transport</keyword>
<dbReference type="PANTHER" id="PTHR30290:SF9">
    <property type="entry name" value="OLIGOPEPTIDE-BINDING PROTEIN APPA"/>
    <property type="match status" value="1"/>
</dbReference>
<name>A0ABY6Z7V7_9BACL</name>
<sequence>MAHLKKTAMTTIAIAASLSVVLAGCGNSTGGNGSSTGNATGNSTGTTTSGTPVDGGTLTMAMTTKYDDQLIPDMDSSLYTANVVQFAFDSLLSVDKDLNFGPGLVKSWDFSADKKSVTMHLQPNANWSDGQPITSDDVLFTMNYLGSKTYSTTLQGQYQYLVAPLVGSDKLLAGKADDFSKVGGFTKVDDKTFTLHFQTVDAAALYSSIAPIQPIPEHIYSKTPMKDWANASEDKMPTVVSGPYTFTKVNGQDSVEMAANPNYWNGKPHISNLVIKVVNENVLPGLLADGSVQYVPISMGLHLADADKLSKIPNLQVKTGPSNGWDFLGLKLYKPEFKDVKVRQAFEYALDKKTMIQGIEHGLAQPVSGPLPPVSWAAATAADGMNSYDYNVDKANQLLDQAGWKKGSDGMRIDPTTGKAADLHLAYSTGSAIDQEMGQAIQQAFQKVGVKVTIDPPLEWNTFNKKVESDDPSIQMWLMAWSLGTDPDPRGLWVSTDAMNLQRWKDPQNDSLIKDTYNAAAFDKTARKQALVKWQSYVNQQMPVVFLWAPDNIAAWNSKLNIPAKDFSAAAGGLNPQDWWLSK</sequence>
<dbReference type="RefSeq" id="WP_268045662.1">
    <property type="nucleotide sequence ID" value="NZ_CP104064.1"/>
</dbReference>
<feature type="domain" description="Solute-binding protein family 5" evidence="6">
    <location>
        <begin position="100"/>
        <end position="494"/>
    </location>
</feature>
<dbReference type="InterPro" id="IPR030678">
    <property type="entry name" value="Peptide/Ni-bd"/>
</dbReference>
<evidence type="ECO:0000256" key="4">
    <source>
        <dbReference type="SAM" id="MobiDB-lite"/>
    </source>
</evidence>
<proteinExistence type="inferred from homology"/>
<accession>A0ABY6Z7V7</accession>
<evidence type="ECO:0000256" key="2">
    <source>
        <dbReference type="ARBA" id="ARBA00022448"/>
    </source>
</evidence>
<feature type="signal peptide" evidence="5">
    <location>
        <begin position="1"/>
        <end position="23"/>
    </location>
</feature>
<dbReference type="InterPro" id="IPR039424">
    <property type="entry name" value="SBP_5"/>
</dbReference>
<organism evidence="7 8">
    <name type="scientific">Alicyclobacillus dauci</name>
    <dbReference type="NCBI Taxonomy" id="1475485"/>
    <lineage>
        <taxon>Bacteria</taxon>
        <taxon>Bacillati</taxon>
        <taxon>Bacillota</taxon>
        <taxon>Bacilli</taxon>
        <taxon>Bacillales</taxon>
        <taxon>Alicyclobacillaceae</taxon>
        <taxon>Alicyclobacillus</taxon>
    </lineage>
</organism>
<evidence type="ECO:0000256" key="3">
    <source>
        <dbReference type="ARBA" id="ARBA00022729"/>
    </source>
</evidence>
<feature type="chain" id="PRO_5045622629" evidence="5">
    <location>
        <begin position="24"/>
        <end position="583"/>
    </location>
</feature>
<evidence type="ECO:0000313" key="8">
    <source>
        <dbReference type="Proteomes" id="UP001164803"/>
    </source>
</evidence>
<comment type="similarity">
    <text evidence="1">Belongs to the bacterial solute-binding protein 5 family.</text>
</comment>